<protein>
    <submittedName>
        <fullName evidence="1">29147_t:CDS:1</fullName>
    </submittedName>
</protein>
<reference evidence="1" key="1">
    <citation type="submission" date="2021-06" db="EMBL/GenBank/DDBJ databases">
        <authorList>
            <person name="Kallberg Y."/>
            <person name="Tangrot J."/>
            <person name="Rosling A."/>
        </authorList>
    </citation>
    <scope>NUCLEOTIDE SEQUENCE</scope>
    <source>
        <strain evidence="1">MA461A</strain>
    </source>
</reference>
<accession>A0ACA9LU14</accession>
<dbReference type="EMBL" id="CAJVQC010004442">
    <property type="protein sequence ID" value="CAG8540593.1"/>
    <property type="molecule type" value="Genomic_DNA"/>
</dbReference>
<gene>
    <name evidence="1" type="ORF">RPERSI_LOCUS3535</name>
</gene>
<proteinExistence type="predicted"/>
<organism evidence="1 2">
    <name type="scientific">Racocetra persica</name>
    <dbReference type="NCBI Taxonomy" id="160502"/>
    <lineage>
        <taxon>Eukaryota</taxon>
        <taxon>Fungi</taxon>
        <taxon>Fungi incertae sedis</taxon>
        <taxon>Mucoromycota</taxon>
        <taxon>Glomeromycotina</taxon>
        <taxon>Glomeromycetes</taxon>
        <taxon>Diversisporales</taxon>
        <taxon>Gigasporaceae</taxon>
        <taxon>Racocetra</taxon>
    </lineage>
</organism>
<keyword evidence="2" id="KW-1185">Reference proteome</keyword>
<comment type="caution">
    <text evidence="1">The sequence shown here is derived from an EMBL/GenBank/DDBJ whole genome shotgun (WGS) entry which is preliminary data.</text>
</comment>
<evidence type="ECO:0000313" key="2">
    <source>
        <dbReference type="Proteomes" id="UP000789920"/>
    </source>
</evidence>
<sequence length="152" mass="17593">MDQKHHKREVFICVPEKIIILESIIKRQPTKMNLTSNSYYPYYKFNTNLYHPYCTLCSNLLETSQFNVLKETPSRPQKSEITRKTRSYVTLACTSCRDKKEKCSGEKVCANCKRHNRECIYVQPIKKRGPKPKSAGKPLITPKIANLLNPAV</sequence>
<name>A0ACA9LU14_9GLOM</name>
<dbReference type="Proteomes" id="UP000789920">
    <property type="component" value="Unassembled WGS sequence"/>
</dbReference>
<evidence type="ECO:0000313" key="1">
    <source>
        <dbReference type="EMBL" id="CAG8540593.1"/>
    </source>
</evidence>